<organism evidence="1 2">
    <name type="scientific">Cetraspora pellucida</name>
    <dbReference type="NCBI Taxonomy" id="1433469"/>
    <lineage>
        <taxon>Eukaryota</taxon>
        <taxon>Fungi</taxon>
        <taxon>Fungi incertae sedis</taxon>
        <taxon>Mucoromycota</taxon>
        <taxon>Glomeromycotina</taxon>
        <taxon>Glomeromycetes</taxon>
        <taxon>Diversisporales</taxon>
        <taxon>Gigasporaceae</taxon>
        <taxon>Cetraspora</taxon>
    </lineage>
</organism>
<evidence type="ECO:0000313" key="1">
    <source>
        <dbReference type="EMBL" id="CAG8784822.1"/>
    </source>
</evidence>
<protein>
    <submittedName>
        <fullName evidence="1">3510_t:CDS:1</fullName>
    </submittedName>
</protein>
<name>A0A9N9JK05_9GLOM</name>
<feature type="non-terminal residue" evidence="1">
    <location>
        <position position="115"/>
    </location>
</feature>
<sequence length="115" mass="13365">MKKSPATFANQEVEQDNIAHAEVDYIDIRDFIEHKIQKLINNKETTYQTHLLVHIDVAVQDMTLKEVADLVIVKVGNRDNYSWKTAREWYELYAIVVDVEGARFPIAYLVINTTK</sequence>
<dbReference type="OrthoDB" id="2443264at2759"/>
<accession>A0A9N9JK05</accession>
<reference evidence="1" key="1">
    <citation type="submission" date="2021-06" db="EMBL/GenBank/DDBJ databases">
        <authorList>
            <person name="Kallberg Y."/>
            <person name="Tangrot J."/>
            <person name="Rosling A."/>
        </authorList>
    </citation>
    <scope>NUCLEOTIDE SEQUENCE</scope>
    <source>
        <strain evidence="1">FL966</strain>
    </source>
</reference>
<dbReference type="EMBL" id="CAJVQA010025082">
    <property type="protein sequence ID" value="CAG8784822.1"/>
    <property type="molecule type" value="Genomic_DNA"/>
</dbReference>
<dbReference type="Proteomes" id="UP000789759">
    <property type="component" value="Unassembled WGS sequence"/>
</dbReference>
<proteinExistence type="predicted"/>
<evidence type="ECO:0000313" key="2">
    <source>
        <dbReference type="Proteomes" id="UP000789759"/>
    </source>
</evidence>
<keyword evidence="2" id="KW-1185">Reference proteome</keyword>
<comment type="caution">
    <text evidence="1">The sequence shown here is derived from an EMBL/GenBank/DDBJ whole genome shotgun (WGS) entry which is preliminary data.</text>
</comment>
<gene>
    <name evidence="1" type="ORF">CPELLU_LOCUS16613</name>
</gene>
<dbReference type="AlphaFoldDB" id="A0A9N9JK05"/>